<feature type="transmembrane region" description="Helical" evidence="1">
    <location>
        <begin position="21"/>
        <end position="41"/>
    </location>
</feature>
<proteinExistence type="predicted"/>
<keyword evidence="1" id="KW-0472">Membrane</keyword>
<keyword evidence="1" id="KW-0812">Transmembrane</keyword>
<sequence>MPASKRRFRSGIKKSSTRKSTRGLWLIIFTALIIFFIYLLISKTRSVWDDKTKLSVAVNSANDAVNVVVLDPQAGEITTIIIPGNTQVEVARNLGKWQLASVWRLGKDEKIGGRLLSESVTNNFSFPIALWADKEFMNLVGQSPIKLIGGVVEPFDTRLTLWDKLRIAIFSLKTPAARRVNLDLAKSNLLKRSVFVDGEEGYVVTGLTSQSLLAVFADPLFYKAINRVLIVDAAGTRSGLVDDLARTVEVLGAKVTSITKTDEQDTGCIVKASEKEITKRLVLYFGCEVGDDAPEGTFDIEIILGNNYQRRL</sequence>
<evidence type="ECO:0000256" key="1">
    <source>
        <dbReference type="SAM" id="Phobius"/>
    </source>
</evidence>
<dbReference type="EMBL" id="LBXL01000010">
    <property type="protein sequence ID" value="KKR30249.1"/>
    <property type="molecule type" value="Genomic_DNA"/>
</dbReference>
<dbReference type="Proteomes" id="UP000034793">
    <property type="component" value="Unassembled WGS sequence"/>
</dbReference>
<evidence type="ECO:0008006" key="4">
    <source>
        <dbReference type="Google" id="ProtNLM"/>
    </source>
</evidence>
<organism evidence="2 3">
    <name type="scientific">Candidatus Woesebacteria bacterium GW2011_GWA1_39_8</name>
    <dbReference type="NCBI Taxonomy" id="1618552"/>
    <lineage>
        <taxon>Bacteria</taxon>
        <taxon>Candidatus Woeseibacteriota</taxon>
    </lineage>
</organism>
<comment type="caution">
    <text evidence="2">The sequence shown here is derived from an EMBL/GenBank/DDBJ whole genome shotgun (WGS) entry which is preliminary data.</text>
</comment>
<accession>A0A0G0PQ19</accession>
<evidence type="ECO:0000313" key="3">
    <source>
        <dbReference type="Proteomes" id="UP000034793"/>
    </source>
</evidence>
<reference evidence="2 3" key="1">
    <citation type="journal article" date="2015" name="Nature">
        <title>rRNA introns, odd ribosomes, and small enigmatic genomes across a large radiation of phyla.</title>
        <authorList>
            <person name="Brown C.T."/>
            <person name="Hug L.A."/>
            <person name="Thomas B.C."/>
            <person name="Sharon I."/>
            <person name="Castelle C.J."/>
            <person name="Singh A."/>
            <person name="Wilkins M.J."/>
            <person name="Williams K.H."/>
            <person name="Banfield J.F."/>
        </authorList>
    </citation>
    <scope>NUCLEOTIDE SEQUENCE [LARGE SCALE GENOMIC DNA]</scope>
</reference>
<dbReference type="AlphaFoldDB" id="A0A0G0PQ19"/>
<name>A0A0G0PQ19_9BACT</name>
<evidence type="ECO:0000313" key="2">
    <source>
        <dbReference type="EMBL" id="KKR30249.1"/>
    </source>
</evidence>
<gene>
    <name evidence="2" type="ORF">UT61_C0010G0022</name>
</gene>
<protein>
    <recommendedName>
        <fullName evidence="4">LytR/CpsA/Psr regulator C-terminal domain-containing protein</fullName>
    </recommendedName>
</protein>
<keyword evidence="1" id="KW-1133">Transmembrane helix</keyword>